<evidence type="ECO:0000313" key="2">
    <source>
        <dbReference type="Proteomes" id="UP000699462"/>
    </source>
</evidence>
<gene>
    <name evidence="1" type="ORF">P879_10013</name>
</gene>
<dbReference type="AlphaFoldDB" id="A0A8T0DKJ0"/>
<sequence length="281" mass="31353">MSLVKTLSNCHDPKLVFHTRGGELDYLAYAHDVVLFAKPREALAIRLERLQAEIHEIGLSIKSAKALCTHILADGRRKATKLNSRQPSVSSNLIPFSSISSTWYILGIALIWNGKLPTTAVRDASRMLQERLRSSTFIRAIKLCADVLPTKSRRTKGRRSVSAQLTCRCGAAVESIFNLLKTCSVTREARWRRHNDIMCYTTNKLRVTGVSFLLEPHTSFANTYCKPDSIVFISNTVYIADTAICDPHRINTTIESKKEKYGSPVCVEQTIHKDGSNSSGV</sequence>
<organism evidence="1 2">
    <name type="scientific">Paragonimus westermani</name>
    <dbReference type="NCBI Taxonomy" id="34504"/>
    <lineage>
        <taxon>Eukaryota</taxon>
        <taxon>Metazoa</taxon>
        <taxon>Spiralia</taxon>
        <taxon>Lophotrochozoa</taxon>
        <taxon>Platyhelminthes</taxon>
        <taxon>Trematoda</taxon>
        <taxon>Digenea</taxon>
        <taxon>Plagiorchiida</taxon>
        <taxon>Troglotremata</taxon>
        <taxon>Troglotrematidae</taxon>
        <taxon>Paragonimus</taxon>
    </lineage>
</organism>
<dbReference type="EMBL" id="JTDF01004052">
    <property type="protein sequence ID" value="KAF8567261.1"/>
    <property type="molecule type" value="Genomic_DNA"/>
</dbReference>
<dbReference type="Proteomes" id="UP000699462">
    <property type="component" value="Unassembled WGS sequence"/>
</dbReference>
<comment type="caution">
    <text evidence="1">The sequence shown here is derived from an EMBL/GenBank/DDBJ whole genome shotgun (WGS) entry which is preliminary data.</text>
</comment>
<protein>
    <recommendedName>
        <fullName evidence="3">Reverse transcriptase domain-containing protein</fullName>
    </recommendedName>
</protein>
<reference evidence="1 2" key="1">
    <citation type="submission" date="2019-07" db="EMBL/GenBank/DDBJ databases">
        <title>Annotation for the trematode Paragonimus westermani.</title>
        <authorList>
            <person name="Choi Y.-J."/>
        </authorList>
    </citation>
    <scope>NUCLEOTIDE SEQUENCE [LARGE SCALE GENOMIC DNA]</scope>
    <source>
        <strain evidence="1">180907_Pwestermani</strain>
    </source>
</reference>
<accession>A0A8T0DKJ0</accession>
<proteinExistence type="predicted"/>
<name>A0A8T0DKJ0_9TREM</name>
<evidence type="ECO:0000313" key="1">
    <source>
        <dbReference type="EMBL" id="KAF8567261.1"/>
    </source>
</evidence>
<keyword evidence="2" id="KW-1185">Reference proteome</keyword>
<evidence type="ECO:0008006" key="3">
    <source>
        <dbReference type="Google" id="ProtNLM"/>
    </source>
</evidence>